<evidence type="ECO:0000313" key="2">
    <source>
        <dbReference type="EMBL" id="KAG5407924.1"/>
    </source>
</evidence>
<comment type="caution">
    <text evidence="2">The sequence shown here is derived from an EMBL/GenBank/DDBJ whole genome shotgun (WGS) entry which is preliminary data.</text>
</comment>
<keyword evidence="3" id="KW-1185">Reference proteome</keyword>
<dbReference type="EMBL" id="JADBGQ010000003">
    <property type="protein sequence ID" value="KAG5407924.1"/>
    <property type="molecule type" value="Genomic_DNA"/>
</dbReference>
<accession>A0ABQ7NDU5</accession>
<name>A0ABQ7NDU5_BRACM</name>
<proteinExistence type="predicted"/>
<feature type="transmembrane region" description="Helical" evidence="1">
    <location>
        <begin position="20"/>
        <end position="38"/>
    </location>
</feature>
<protein>
    <submittedName>
        <fullName evidence="2">Uncharacterized protein</fullName>
    </submittedName>
</protein>
<gene>
    <name evidence="2" type="primary">A03p074390.1_BraROA</name>
    <name evidence="2" type="ORF">IGI04_014043</name>
</gene>
<organism evidence="2 3">
    <name type="scientific">Brassica rapa subsp. trilocularis</name>
    <dbReference type="NCBI Taxonomy" id="1813537"/>
    <lineage>
        <taxon>Eukaryota</taxon>
        <taxon>Viridiplantae</taxon>
        <taxon>Streptophyta</taxon>
        <taxon>Embryophyta</taxon>
        <taxon>Tracheophyta</taxon>
        <taxon>Spermatophyta</taxon>
        <taxon>Magnoliopsida</taxon>
        <taxon>eudicotyledons</taxon>
        <taxon>Gunneridae</taxon>
        <taxon>Pentapetalae</taxon>
        <taxon>rosids</taxon>
        <taxon>malvids</taxon>
        <taxon>Brassicales</taxon>
        <taxon>Brassicaceae</taxon>
        <taxon>Brassiceae</taxon>
        <taxon>Brassica</taxon>
    </lineage>
</organism>
<keyword evidence="1" id="KW-0472">Membrane</keyword>
<dbReference type="Proteomes" id="UP000823674">
    <property type="component" value="Chromosome A03"/>
</dbReference>
<sequence length="113" mass="12398">MFVGSEPPEVFTRAARCQNIAKLVIIICSPTTIVILSSRRSRSHQPRRNRSPNEAARAFGSFASAPELHAQLPEIVAAALTAVLRCRTAAMPPSTAVLRRLSPPSSALRRRRR</sequence>
<evidence type="ECO:0000313" key="3">
    <source>
        <dbReference type="Proteomes" id="UP000823674"/>
    </source>
</evidence>
<reference evidence="2 3" key="1">
    <citation type="submission" date="2021-03" db="EMBL/GenBank/DDBJ databases">
        <authorList>
            <person name="King G.J."/>
            <person name="Bancroft I."/>
            <person name="Baten A."/>
            <person name="Bloomfield J."/>
            <person name="Borpatragohain P."/>
            <person name="He Z."/>
            <person name="Irish N."/>
            <person name="Irwin J."/>
            <person name="Liu K."/>
            <person name="Mauleon R.P."/>
            <person name="Moore J."/>
            <person name="Morris R."/>
            <person name="Ostergaard L."/>
            <person name="Wang B."/>
            <person name="Wells R."/>
        </authorList>
    </citation>
    <scope>NUCLEOTIDE SEQUENCE [LARGE SCALE GENOMIC DNA]</scope>
    <source>
        <strain evidence="2">R-o-18</strain>
        <tissue evidence="2">Leaf</tissue>
    </source>
</reference>
<keyword evidence="1" id="KW-0812">Transmembrane</keyword>
<evidence type="ECO:0000256" key="1">
    <source>
        <dbReference type="SAM" id="Phobius"/>
    </source>
</evidence>
<keyword evidence="1" id="KW-1133">Transmembrane helix</keyword>